<reference evidence="3" key="1">
    <citation type="submission" date="2017-04" db="EMBL/GenBank/DDBJ databases">
        <authorList>
            <person name="Porter S."/>
            <person name="Friesen M.L."/>
            <person name="Faber-Hammond J."/>
        </authorList>
    </citation>
    <scope>NUCLEOTIDE SEQUENCE</scope>
    <source>
        <strain evidence="3">Str16</strain>
    </source>
</reference>
<evidence type="ECO:0000256" key="1">
    <source>
        <dbReference type="ARBA" id="ARBA00007469"/>
    </source>
</evidence>
<dbReference type="RefSeq" id="WP_011974984.1">
    <property type="nucleotide sequence ID" value="NZ_ATYC01000022.1"/>
</dbReference>
<dbReference type="EMBL" id="NBUC01000059">
    <property type="protein sequence ID" value="PLU05777.1"/>
    <property type="molecule type" value="Genomic_DNA"/>
</dbReference>
<dbReference type="PROSITE" id="PS51257">
    <property type="entry name" value="PROKAR_LIPOPROTEIN"/>
    <property type="match status" value="1"/>
</dbReference>
<dbReference type="CDD" id="cd01062">
    <property type="entry name" value="RNase_T2_prok"/>
    <property type="match status" value="1"/>
</dbReference>
<protein>
    <submittedName>
        <fullName evidence="3">Ribonuclease T(2)</fullName>
    </submittedName>
    <submittedName>
        <fullName evidence="4">Ribonuclease T2</fullName>
    </submittedName>
</protein>
<dbReference type="Proteomes" id="UP000507954">
    <property type="component" value="Unassembled WGS sequence"/>
</dbReference>
<dbReference type="PANTHER" id="PTHR11240">
    <property type="entry name" value="RIBONUCLEASE T2"/>
    <property type="match status" value="1"/>
</dbReference>
<name>A0A508X9J7_9HYPH</name>
<evidence type="ECO:0000313" key="3">
    <source>
        <dbReference type="EMBL" id="PLU05777.1"/>
    </source>
</evidence>
<dbReference type="AlphaFoldDB" id="A0A508X9J7"/>
<dbReference type="PANTHER" id="PTHR11240:SF22">
    <property type="entry name" value="RIBONUCLEASE T2"/>
    <property type="match status" value="1"/>
</dbReference>
<dbReference type="EMBL" id="CABFNB010000161">
    <property type="protein sequence ID" value="VTZ65755.1"/>
    <property type="molecule type" value="Genomic_DNA"/>
</dbReference>
<dbReference type="InterPro" id="IPR001568">
    <property type="entry name" value="RNase_T2-like"/>
</dbReference>
<dbReference type="Pfam" id="PF00445">
    <property type="entry name" value="Ribonuclease_T2"/>
    <property type="match status" value="1"/>
</dbReference>
<dbReference type="GO" id="GO:0006401">
    <property type="term" value="P:RNA catabolic process"/>
    <property type="evidence" value="ECO:0007669"/>
    <property type="project" value="TreeGrafter"/>
</dbReference>
<proteinExistence type="inferred from homology"/>
<evidence type="ECO:0000313" key="4">
    <source>
        <dbReference type="EMBL" id="VTZ65755.1"/>
    </source>
</evidence>
<dbReference type="GeneID" id="61610061"/>
<dbReference type="OMA" id="SWSPTFC"/>
<reference evidence="3 5" key="2">
    <citation type="journal article" date="2018" name="FEMS Microbiol. Ecol.">
        <title>Co-invading symbiotic mutualists of Medicago polymorpha retain high ancestral diversity and contain diverse accessory genomes.</title>
        <authorList>
            <person name="Porter S.S."/>
            <person name="Faber-Hammond J.J."/>
            <person name="Friesen M.L."/>
        </authorList>
    </citation>
    <scope>NUCLEOTIDE SEQUENCE [LARGE SCALE GENOMIC DNA]</scope>
    <source>
        <strain evidence="3 5">Str16</strain>
    </source>
</reference>
<dbReference type="GO" id="GO:0003723">
    <property type="term" value="F:RNA binding"/>
    <property type="evidence" value="ECO:0007669"/>
    <property type="project" value="InterPro"/>
</dbReference>
<comment type="similarity">
    <text evidence="1 2">Belongs to the RNase T2 family.</text>
</comment>
<dbReference type="InterPro" id="IPR036430">
    <property type="entry name" value="RNase_T2-like_sf"/>
</dbReference>
<dbReference type="SUPFAM" id="SSF55895">
    <property type="entry name" value="Ribonuclease Rh-like"/>
    <property type="match status" value="1"/>
</dbReference>
<gene>
    <name evidence="3" type="ORF">BMJ33_09115</name>
    <name evidence="4" type="ORF">EMEDMD4_90247</name>
</gene>
<dbReference type="InterPro" id="IPR018188">
    <property type="entry name" value="RNase_T2_His_AS_1"/>
</dbReference>
<dbReference type="PROSITE" id="PS00530">
    <property type="entry name" value="RNASE_T2_1"/>
    <property type="match status" value="1"/>
</dbReference>
<evidence type="ECO:0000256" key="2">
    <source>
        <dbReference type="RuleBase" id="RU004328"/>
    </source>
</evidence>
<keyword evidence="5" id="KW-1185">Reference proteome</keyword>
<accession>A0A508X9J7</accession>
<organism evidence="4">
    <name type="scientific">Sinorhizobium medicae</name>
    <dbReference type="NCBI Taxonomy" id="110321"/>
    <lineage>
        <taxon>Bacteria</taxon>
        <taxon>Pseudomonadati</taxon>
        <taxon>Pseudomonadota</taxon>
        <taxon>Alphaproteobacteria</taxon>
        <taxon>Hyphomicrobiales</taxon>
        <taxon>Rhizobiaceae</taxon>
        <taxon>Sinorhizobium/Ensifer group</taxon>
        <taxon>Sinorhizobium</taxon>
    </lineage>
</organism>
<evidence type="ECO:0000313" key="5">
    <source>
        <dbReference type="Proteomes" id="UP001190825"/>
    </source>
</evidence>
<dbReference type="Gene3D" id="3.90.730.10">
    <property type="entry name" value="Ribonuclease T2-like"/>
    <property type="match status" value="1"/>
</dbReference>
<dbReference type="Proteomes" id="UP001190825">
    <property type="component" value="Unassembled WGS sequence"/>
</dbReference>
<dbReference type="GO" id="GO:0033897">
    <property type="term" value="F:ribonuclease T2 activity"/>
    <property type="evidence" value="ECO:0007669"/>
    <property type="project" value="InterPro"/>
</dbReference>
<sequence>MREYRDLTRGVRSRSNAMRFGLLPAIVALATICGCSNEEGSQAPPKAPNDAGSIAATANMPVGKGFDFYVLSLSWSPTWCGANDPKGKSGQCEDGSGHGLIVHGLWPQEESGYPEYCRTRQSDRVPESLGRQYFDLIPSMGLIGHQWRKHGTCSGLSQSDYFAVTRAARERLVIPPELMGAAGSTTLSVPAIEAAFRESNSGMTSDAIAVTCEGRLLEEIRVCFDKELKFRPCPQVDRQACRRDSVLLPPAP</sequence>
<dbReference type="InterPro" id="IPR039378">
    <property type="entry name" value="RNase_T2_prok"/>
</dbReference>
<reference evidence="4" key="3">
    <citation type="submission" date="2019-06" db="EMBL/GenBank/DDBJ databases">
        <authorList>
            <person name="Le Quere A."/>
            <person name="Colella S."/>
        </authorList>
    </citation>
    <scope>NUCLEOTIDE SEQUENCE</scope>
    <source>
        <strain evidence="4">EmedicaeMD41</strain>
    </source>
</reference>